<dbReference type="Proteomes" id="UP000516117">
    <property type="component" value="Chromosome"/>
</dbReference>
<evidence type="ECO:0000313" key="4">
    <source>
        <dbReference type="EMBL" id="QNP55937.1"/>
    </source>
</evidence>
<dbReference type="Gene3D" id="3.40.1620.10">
    <property type="entry name" value="YefM-like domain"/>
    <property type="match status" value="1"/>
</dbReference>
<evidence type="ECO:0000256" key="2">
    <source>
        <dbReference type="RuleBase" id="RU362080"/>
    </source>
</evidence>
<dbReference type="PANTHER" id="PTHR33713">
    <property type="entry name" value="ANTITOXIN YAFN-RELATED"/>
    <property type="match status" value="1"/>
</dbReference>
<organism evidence="4 5">
    <name type="scientific">Tessaracoccus defluvii</name>
    <dbReference type="NCBI Taxonomy" id="1285901"/>
    <lineage>
        <taxon>Bacteria</taxon>
        <taxon>Bacillati</taxon>
        <taxon>Actinomycetota</taxon>
        <taxon>Actinomycetes</taxon>
        <taxon>Propionibacteriales</taxon>
        <taxon>Propionibacteriaceae</taxon>
        <taxon>Tessaracoccus</taxon>
    </lineage>
</organism>
<proteinExistence type="inferred from homology"/>
<evidence type="ECO:0000313" key="5">
    <source>
        <dbReference type="Proteomes" id="UP000516117"/>
    </source>
</evidence>
<dbReference type="KEGG" id="tdf:H9L22_17905"/>
<dbReference type="AlphaFoldDB" id="A0A7H0H5X1"/>
<dbReference type="InterPro" id="IPR051405">
    <property type="entry name" value="phD/YefM_antitoxin"/>
</dbReference>
<dbReference type="Gene3D" id="1.10.1220.170">
    <property type="match status" value="1"/>
</dbReference>
<protein>
    <recommendedName>
        <fullName evidence="2">Antitoxin</fullName>
    </recommendedName>
</protein>
<dbReference type="NCBIfam" id="TIGR01552">
    <property type="entry name" value="phd_fam"/>
    <property type="match status" value="1"/>
</dbReference>
<dbReference type="EMBL" id="CP060789">
    <property type="protein sequence ID" value="QNP55937.1"/>
    <property type="molecule type" value="Genomic_DNA"/>
</dbReference>
<accession>A0A7H0H5X1</accession>
<reference evidence="4 5" key="1">
    <citation type="submission" date="2020-08" db="EMBL/GenBank/DDBJ databases">
        <title>Genome sequence of Tessaracoccus defluvii JCM 17540T.</title>
        <authorList>
            <person name="Hyun D.-W."/>
            <person name="Bae J.-W."/>
        </authorList>
    </citation>
    <scope>NUCLEOTIDE SEQUENCE [LARGE SCALE GENOMIC DNA]</scope>
    <source>
        <strain evidence="4 5">JCM 17540</strain>
    </source>
</reference>
<sequence length="130" mass="14190">MEYRSPEAVDVLRTRDKCDRQEGSTSGAAVVILVTMTTVLSLAEVKTHLSELVRRVNTQHERVSVTVHGKPSAVLIATDDLQSLEESIAILSDPDTMQRLAASDAELAQGEGESEAELAQAMTERRRRSA</sequence>
<evidence type="ECO:0000256" key="1">
    <source>
        <dbReference type="ARBA" id="ARBA00009981"/>
    </source>
</evidence>
<comment type="function">
    <text evidence="2">Antitoxin component of a type II toxin-antitoxin (TA) system.</text>
</comment>
<dbReference type="InterPro" id="IPR036165">
    <property type="entry name" value="YefM-like_sf"/>
</dbReference>
<dbReference type="PANTHER" id="PTHR33713:SF10">
    <property type="entry name" value="ANTITOXIN YAFN"/>
    <property type="match status" value="1"/>
</dbReference>
<dbReference type="SUPFAM" id="SSF143120">
    <property type="entry name" value="YefM-like"/>
    <property type="match status" value="1"/>
</dbReference>
<gene>
    <name evidence="4" type="ORF">H9L22_17905</name>
</gene>
<dbReference type="Pfam" id="PF02604">
    <property type="entry name" value="PhdYeFM_antitox"/>
    <property type="match status" value="1"/>
</dbReference>
<dbReference type="InterPro" id="IPR006442">
    <property type="entry name" value="Antitoxin_Phd/YefM"/>
</dbReference>
<evidence type="ECO:0000256" key="3">
    <source>
        <dbReference type="SAM" id="MobiDB-lite"/>
    </source>
</evidence>
<name>A0A7H0H5X1_9ACTN</name>
<keyword evidence="5" id="KW-1185">Reference proteome</keyword>
<feature type="region of interest" description="Disordered" evidence="3">
    <location>
        <begin position="104"/>
        <end position="130"/>
    </location>
</feature>
<comment type="similarity">
    <text evidence="1 2">Belongs to the phD/YefM antitoxin family.</text>
</comment>